<dbReference type="RefSeq" id="WP_223907032.1">
    <property type="nucleotide sequence ID" value="NZ_AP024238.1"/>
</dbReference>
<dbReference type="PROSITE" id="PS51257">
    <property type="entry name" value="PROKAR_LIPOPROTEIN"/>
    <property type="match status" value="1"/>
</dbReference>
<proteinExistence type="predicted"/>
<gene>
    <name evidence="3" type="ORF">MIZ03_0278</name>
</gene>
<dbReference type="Proteomes" id="UP000824366">
    <property type="component" value="Chromosome"/>
</dbReference>
<organism evidence="3 4">
    <name type="scientific">Rhodoferax lithotrophicus</name>
    <dbReference type="NCBI Taxonomy" id="2798804"/>
    <lineage>
        <taxon>Bacteria</taxon>
        <taxon>Pseudomonadati</taxon>
        <taxon>Pseudomonadota</taxon>
        <taxon>Betaproteobacteria</taxon>
        <taxon>Burkholderiales</taxon>
        <taxon>Comamonadaceae</taxon>
        <taxon>Rhodoferax</taxon>
    </lineage>
</organism>
<evidence type="ECO:0000313" key="3">
    <source>
        <dbReference type="EMBL" id="BCO25418.1"/>
    </source>
</evidence>
<evidence type="ECO:0000313" key="4">
    <source>
        <dbReference type="Proteomes" id="UP000824366"/>
    </source>
</evidence>
<keyword evidence="1" id="KW-0732">Signal</keyword>
<feature type="signal peptide" evidence="1">
    <location>
        <begin position="1"/>
        <end position="21"/>
    </location>
</feature>
<evidence type="ECO:0000256" key="1">
    <source>
        <dbReference type="SAM" id="SignalP"/>
    </source>
</evidence>
<dbReference type="SUPFAM" id="SSF117074">
    <property type="entry name" value="Hypothetical protein PA1324"/>
    <property type="match status" value="1"/>
</dbReference>
<protein>
    <recommendedName>
        <fullName evidence="2">Copper-binding protein MbnP-like domain-containing protein</fullName>
    </recommendedName>
</protein>
<dbReference type="EMBL" id="AP024238">
    <property type="protein sequence ID" value="BCO25418.1"/>
    <property type="molecule type" value="Genomic_DNA"/>
</dbReference>
<evidence type="ECO:0000259" key="2">
    <source>
        <dbReference type="Pfam" id="PF20243"/>
    </source>
</evidence>
<keyword evidence="4" id="KW-1185">Reference proteome</keyword>
<feature type="chain" id="PRO_5046214551" description="Copper-binding protein MbnP-like domain-containing protein" evidence="1">
    <location>
        <begin position="22"/>
        <end position="560"/>
    </location>
</feature>
<accession>A0ABM7MGS4</accession>
<feature type="domain" description="Copper-binding protein MbnP-like" evidence="2">
    <location>
        <begin position="309"/>
        <end position="520"/>
    </location>
</feature>
<name>A0ABM7MGS4_9BURK</name>
<dbReference type="InterPro" id="IPR046863">
    <property type="entry name" value="MbnP-like_dom"/>
</dbReference>
<sequence length="560" mass="56213">MTLIFKPALAISLITAAVLTACGGGGGSGGGGATTLSLSGVVADGYLGGAKVCLDKNENTVCDAGEPSATTGADGKYTIPGITAGDEAKYPLVAEVPATATDSDFTGTVGKAFVLTTPKGNTTVTPLSSLVHQELQATPALSAASASVNVKTALNIASDPLADYIAKPDADAHIRAQMITQSLKNNADVVGGGSTAQKKDLQGVLLTMAKQAVVAAAPAAGASAPATVPVVGVEDANTVRATLASKLTTGAATQAVTVNFDVVNGATSIKACDAVTLPNVQRWDQSKLTGAPPSAATLLATPGAAQSTAGQFVDIRFYISNVLLWDAAGNAVPLVMTEDASQAKNLALLDFGYNTAAAGAPTCTATYKTAITGKVVPGSYTGISFTVGVPVRSADLTTKLNHVNVADPASPAPLQTAAMSWTWQGGRKFIKIDFRPDTPSKKFAAGVVGTNAIANTHIGSTGCAGNPAAGAPETACTNANRLGIKFDAFNATSQKVVLDVAKLFKDTDLTYEGGGAPGCMSATTDPECAPIFKALGLGFTGVIGGRTLTGADVQTVFSVR</sequence>
<dbReference type="Pfam" id="PF20243">
    <property type="entry name" value="MbnP"/>
    <property type="match status" value="1"/>
</dbReference>
<dbReference type="InterPro" id="IPR023977">
    <property type="entry name" value="MbnP-like"/>
</dbReference>
<reference evidence="3 4" key="1">
    <citation type="journal article" date="2021" name="Microbiol. Spectr.">
        <title>A Single Bacterium Capable of Oxidation and Reduction of Iron at Circumneutral pH.</title>
        <authorList>
            <person name="Kato S."/>
            <person name="Ohkuma M."/>
        </authorList>
    </citation>
    <scope>NUCLEOTIDE SEQUENCE [LARGE SCALE GENOMIC DNA]</scope>
    <source>
        <strain evidence="3 4">MIZ03</strain>
    </source>
</reference>
<dbReference type="NCBIfam" id="TIGR04052">
    <property type="entry name" value="MbnP_like_WxW"/>
    <property type="match status" value="1"/>
</dbReference>